<feature type="transmembrane region" description="Helical" evidence="1">
    <location>
        <begin position="29"/>
        <end position="47"/>
    </location>
</feature>
<keyword evidence="3" id="KW-1185">Reference proteome</keyword>
<dbReference type="RefSeq" id="WP_281894259.1">
    <property type="nucleotide sequence ID" value="NZ_BSDI01000007.1"/>
</dbReference>
<proteinExistence type="predicted"/>
<organism evidence="2 3">
    <name type="scientific">Phytohabitans aurantiacus</name>
    <dbReference type="NCBI Taxonomy" id="3016789"/>
    <lineage>
        <taxon>Bacteria</taxon>
        <taxon>Bacillati</taxon>
        <taxon>Actinomycetota</taxon>
        <taxon>Actinomycetes</taxon>
        <taxon>Micromonosporales</taxon>
        <taxon>Micromonosporaceae</taxon>
    </lineage>
</organism>
<reference evidence="2" key="1">
    <citation type="submission" date="2022-12" db="EMBL/GenBank/DDBJ databases">
        <title>New Phytohabitans aurantiacus sp. RD004123 nov., an actinomycete isolated from soil.</title>
        <authorList>
            <person name="Triningsih D.W."/>
            <person name="Harunari E."/>
            <person name="Igarashi Y."/>
        </authorList>
    </citation>
    <scope>NUCLEOTIDE SEQUENCE</scope>
    <source>
        <strain evidence="2">RD004123</strain>
    </source>
</reference>
<protein>
    <recommendedName>
        <fullName evidence="4">Polyketide cyclase</fullName>
    </recommendedName>
</protein>
<dbReference type="SUPFAM" id="SSF55961">
    <property type="entry name" value="Bet v1-like"/>
    <property type="match status" value="1"/>
</dbReference>
<accession>A0ABQ5QQR3</accession>
<dbReference type="EMBL" id="BSDI01000007">
    <property type="protein sequence ID" value="GLH96913.1"/>
    <property type="molecule type" value="Genomic_DNA"/>
</dbReference>
<keyword evidence="1" id="KW-0472">Membrane</keyword>
<sequence length="283" mass="30471">MARWILAGLVGLFGVTVFLLAVRDGRADSALLFVGLPVLLAVGLVLMPGRTTHGRVFSVTTVGLLLAAVVLHEGAICVALAAPLVYAVAHGAVALLNWAERPEKRYALLPIPLLLVLALEGTGARLDPEQAVTVTRTVALSADEVARRLTDGPGPAAVRSVPLRMLGVPLPERIEGRGLSPGDRWMFHYPGSAHGSGGHTITEVVEAAPGRVEFRVVEDSAITARWLVWRSATVRWKAVGERTEVRLSIVYTRRLDPSWYFGPVQQVLMREGAGYLLDAMALR</sequence>
<dbReference type="Proteomes" id="UP001144280">
    <property type="component" value="Unassembled WGS sequence"/>
</dbReference>
<comment type="caution">
    <text evidence="2">The sequence shown here is derived from an EMBL/GenBank/DDBJ whole genome shotgun (WGS) entry which is preliminary data.</text>
</comment>
<evidence type="ECO:0008006" key="4">
    <source>
        <dbReference type="Google" id="ProtNLM"/>
    </source>
</evidence>
<keyword evidence="1" id="KW-1133">Transmembrane helix</keyword>
<name>A0ABQ5QQR3_9ACTN</name>
<evidence type="ECO:0000256" key="1">
    <source>
        <dbReference type="SAM" id="Phobius"/>
    </source>
</evidence>
<evidence type="ECO:0000313" key="2">
    <source>
        <dbReference type="EMBL" id="GLH96913.1"/>
    </source>
</evidence>
<evidence type="ECO:0000313" key="3">
    <source>
        <dbReference type="Proteomes" id="UP001144280"/>
    </source>
</evidence>
<keyword evidence="1" id="KW-0812">Transmembrane</keyword>
<gene>
    <name evidence="2" type="ORF">Pa4123_21870</name>
</gene>